<dbReference type="UniPathway" id="UPA00035">
    <property type="reaction ID" value="UER00040"/>
</dbReference>
<keyword evidence="12 15" id="KW-0456">Lyase</keyword>
<evidence type="ECO:0000256" key="4">
    <source>
        <dbReference type="ARBA" id="ARBA00011575"/>
    </source>
</evidence>
<evidence type="ECO:0000256" key="1">
    <source>
        <dbReference type="ARBA" id="ARBA00001946"/>
    </source>
</evidence>
<dbReference type="InterPro" id="IPR005256">
    <property type="entry name" value="Anth_synth_I_PabB"/>
</dbReference>
<dbReference type="GO" id="GO:0046872">
    <property type="term" value="F:metal ion binding"/>
    <property type="evidence" value="ECO:0007669"/>
    <property type="project" value="UniProtKB-KW"/>
</dbReference>
<reference evidence="18 19" key="1">
    <citation type="journal article" date="2015" name="Stand. Genomic Sci.">
        <title>Genomic Encyclopedia of Bacterial and Archaeal Type Strains, Phase III: the genomes of soil and plant-associated and newly described type strains.</title>
        <authorList>
            <person name="Whitman W.B."/>
            <person name="Woyke T."/>
            <person name="Klenk H.P."/>
            <person name="Zhou Y."/>
            <person name="Lilburn T.G."/>
            <person name="Beck B.J."/>
            <person name="De Vos P."/>
            <person name="Vandamme P."/>
            <person name="Eisen J.A."/>
            <person name="Garrity G."/>
            <person name="Hugenholtz P."/>
            <person name="Kyrpides N.C."/>
        </authorList>
    </citation>
    <scope>NUCLEOTIDE SEQUENCE [LARGE SCALE GENOMIC DNA]</scope>
    <source>
        <strain evidence="18 19">CGMCC 1.5364</strain>
    </source>
</reference>
<dbReference type="InterPro" id="IPR015890">
    <property type="entry name" value="Chorismate_C"/>
</dbReference>
<evidence type="ECO:0000256" key="6">
    <source>
        <dbReference type="ARBA" id="ARBA00020653"/>
    </source>
</evidence>
<evidence type="ECO:0000256" key="15">
    <source>
        <dbReference type="RuleBase" id="RU364045"/>
    </source>
</evidence>
<comment type="caution">
    <text evidence="18">The sequence shown here is derived from an EMBL/GenBank/DDBJ whole genome shotgun (WGS) entry which is preliminary data.</text>
</comment>
<evidence type="ECO:0000256" key="5">
    <source>
        <dbReference type="ARBA" id="ARBA00012266"/>
    </source>
</evidence>
<dbReference type="PANTHER" id="PTHR11236:SF48">
    <property type="entry name" value="ISOCHORISMATE SYNTHASE MENF"/>
    <property type="match status" value="1"/>
</dbReference>
<evidence type="ECO:0000256" key="2">
    <source>
        <dbReference type="ARBA" id="ARBA00004873"/>
    </source>
</evidence>
<dbReference type="Pfam" id="PF04715">
    <property type="entry name" value="Anth_synt_I_N"/>
    <property type="match status" value="1"/>
</dbReference>
<dbReference type="GO" id="GO:0004049">
    <property type="term" value="F:anthranilate synthase activity"/>
    <property type="evidence" value="ECO:0007669"/>
    <property type="project" value="UniProtKB-EC"/>
</dbReference>
<evidence type="ECO:0000256" key="12">
    <source>
        <dbReference type="ARBA" id="ARBA00023239"/>
    </source>
</evidence>
<evidence type="ECO:0000256" key="13">
    <source>
        <dbReference type="ARBA" id="ARBA00025634"/>
    </source>
</evidence>
<keyword evidence="11 15" id="KW-0057">Aromatic amino acid biosynthesis</keyword>
<dbReference type="PANTHER" id="PTHR11236">
    <property type="entry name" value="AMINOBENZOATE/ANTHRANILATE SYNTHASE"/>
    <property type="match status" value="1"/>
</dbReference>
<evidence type="ECO:0000256" key="14">
    <source>
        <dbReference type="ARBA" id="ARBA00047683"/>
    </source>
</evidence>
<comment type="subunit">
    <text evidence="4 15">Heterotetramer consisting of two non-identical subunits: a beta subunit (TrpG) and a large alpha subunit (TrpE).</text>
</comment>
<evidence type="ECO:0000256" key="11">
    <source>
        <dbReference type="ARBA" id="ARBA00023141"/>
    </source>
</evidence>
<dbReference type="EMBL" id="VLKU01000013">
    <property type="protein sequence ID" value="TWI29696.1"/>
    <property type="molecule type" value="Genomic_DNA"/>
</dbReference>
<dbReference type="InterPro" id="IPR005801">
    <property type="entry name" value="ADC_synthase"/>
</dbReference>
<evidence type="ECO:0000256" key="8">
    <source>
        <dbReference type="ARBA" id="ARBA00022723"/>
    </source>
</evidence>
<dbReference type="Gene3D" id="3.60.120.10">
    <property type="entry name" value="Anthranilate synthase"/>
    <property type="match status" value="1"/>
</dbReference>
<comment type="catalytic activity">
    <reaction evidence="14 15">
        <text>chorismate + L-glutamine = anthranilate + pyruvate + L-glutamate + H(+)</text>
        <dbReference type="Rhea" id="RHEA:21732"/>
        <dbReference type="ChEBI" id="CHEBI:15361"/>
        <dbReference type="ChEBI" id="CHEBI:15378"/>
        <dbReference type="ChEBI" id="CHEBI:16567"/>
        <dbReference type="ChEBI" id="CHEBI:29748"/>
        <dbReference type="ChEBI" id="CHEBI:29985"/>
        <dbReference type="ChEBI" id="CHEBI:58359"/>
        <dbReference type="EC" id="4.1.3.27"/>
    </reaction>
</comment>
<dbReference type="RefSeq" id="WP_145399578.1">
    <property type="nucleotide sequence ID" value="NZ_VLKU01000013.1"/>
</dbReference>
<keyword evidence="19" id="KW-1185">Reference proteome</keyword>
<evidence type="ECO:0000256" key="7">
    <source>
        <dbReference type="ARBA" id="ARBA00022605"/>
    </source>
</evidence>
<evidence type="ECO:0000313" key="18">
    <source>
        <dbReference type="EMBL" id="TWI29696.1"/>
    </source>
</evidence>
<comment type="similarity">
    <text evidence="3 15">Belongs to the anthranilate synthase component I family.</text>
</comment>
<dbReference type="GO" id="GO:0000162">
    <property type="term" value="P:L-tryptophan biosynthetic process"/>
    <property type="evidence" value="ECO:0007669"/>
    <property type="project" value="UniProtKB-UniPathway"/>
</dbReference>
<dbReference type="PRINTS" id="PR00095">
    <property type="entry name" value="ANTSNTHASEI"/>
</dbReference>
<sequence>MELVPEFSEFEQGWAEGRNQLVRIRLAADLDTPVSLMLKLAEAQPNSFMLESVTGGEVRGRYSFVGMKPDLIWECRDGKARLNRHARYATDFVDDERPALDSLRALIAESRIDMPEDVPPGAAGLFGYLGYDMIRLVERLPDINPDPLGLPDAVMLRPSVMAVLDGVKGEVTLCAPAWYEDGVPARAAYAQAAERVMEALRALDRMPQESRALSQDVKVGELRSNFTREGYLAAVEKAKEYIRAGDIFQVVPSQRWAMDFPLPPFALYRSLRRTNPSPFMFFLNFGGFQIVGASPEILVRLRNDEVTVRPIAGTRPRGATPEEDKALEADLLGDQKELAEHLMLLDLGRNDVGRVAKMGTVTPTEQFIVERYSHVMHIVSNVVGQLREGEDALSALLAGMPAGTVSGAPKVRAMEIIDELEPEKRGVYAGGVGYFAANGEMDMCIALRTGVVKDGTLYIQAGGGVVYDSDPEAEFQETVNKSNALRRAAQEAARFVRGSN</sequence>
<evidence type="ECO:0000259" key="17">
    <source>
        <dbReference type="Pfam" id="PF04715"/>
    </source>
</evidence>
<keyword evidence="10 15" id="KW-0460">Magnesium</keyword>
<evidence type="ECO:0000256" key="3">
    <source>
        <dbReference type="ARBA" id="ARBA00009562"/>
    </source>
</evidence>
<keyword evidence="9 15" id="KW-0822">Tryptophan biosynthesis</keyword>
<dbReference type="OrthoDB" id="9803598at2"/>
<dbReference type="NCBIfam" id="TIGR00564">
    <property type="entry name" value="trpE_most"/>
    <property type="match status" value="1"/>
</dbReference>
<proteinExistence type="inferred from homology"/>
<evidence type="ECO:0000259" key="16">
    <source>
        <dbReference type="Pfam" id="PF00425"/>
    </source>
</evidence>
<comment type="function">
    <text evidence="13 15">Part of a heterotetrameric complex that catalyzes the two-step biosynthesis of anthranilate, an intermediate in the biosynthesis of L-tryptophan. In the first step, the glutamine-binding beta subunit (TrpG) of anthranilate synthase (AS) provides the glutamine amidotransferase activity which generates ammonia as a substrate that, along with chorismate, is used in the second step, catalyzed by the large alpha subunit of AS (TrpE) to produce anthranilate. In the absence of TrpG, TrpE can synthesize anthranilate directly from chorismate and high concentrations of ammonia.</text>
</comment>
<keyword evidence="7 15" id="KW-0028">Amino-acid biosynthesis</keyword>
<name>A0A562NC02_9RHOB</name>
<evidence type="ECO:0000313" key="19">
    <source>
        <dbReference type="Proteomes" id="UP000316225"/>
    </source>
</evidence>
<evidence type="ECO:0000256" key="10">
    <source>
        <dbReference type="ARBA" id="ARBA00022842"/>
    </source>
</evidence>
<evidence type="ECO:0000256" key="9">
    <source>
        <dbReference type="ARBA" id="ARBA00022822"/>
    </source>
</evidence>
<dbReference type="Proteomes" id="UP000316225">
    <property type="component" value="Unassembled WGS sequence"/>
</dbReference>
<gene>
    <name evidence="15" type="primary">trpE</name>
    <name evidence="18" type="ORF">IQ24_03512</name>
</gene>
<comment type="cofactor">
    <cofactor evidence="1 15">
        <name>Mg(2+)</name>
        <dbReference type="ChEBI" id="CHEBI:18420"/>
    </cofactor>
</comment>
<organism evidence="18 19">
    <name type="scientific">Paracoccus sulfuroxidans</name>
    <dbReference type="NCBI Taxonomy" id="384678"/>
    <lineage>
        <taxon>Bacteria</taxon>
        <taxon>Pseudomonadati</taxon>
        <taxon>Pseudomonadota</taxon>
        <taxon>Alphaproteobacteria</taxon>
        <taxon>Rhodobacterales</taxon>
        <taxon>Paracoccaceae</taxon>
        <taxon>Paracoccus</taxon>
    </lineage>
</organism>
<accession>A0A562NC02</accession>
<dbReference type="InterPro" id="IPR006805">
    <property type="entry name" value="Anth_synth_I_N"/>
</dbReference>
<dbReference type="Pfam" id="PF00425">
    <property type="entry name" value="Chorismate_bind"/>
    <property type="match status" value="1"/>
</dbReference>
<dbReference type="SUPFAM" id="SSF56322">
    <property type="entry name" value="ADC synthase"/>
    <property type="match status" value="1"/>
</dbReference>
<dbReference type="AlphaFoldDB" id="A0A562NC02"/>
<protein>
    <recommendedName>
        <fullName evidence="6 15">Anthranilate synthase component 1</fullName>
        <ecNumber evidence="5 15">4.1.3.27</ecNumber>
    </recommendedName>
</protein>
<dbReference type="EC" id="4.1.3.27" evidence="5 15"/>
<dbReference type="InterPro" id="IPR019999">
    <property type="entry name" value="Anth_synth_I-like"/>
</dbReference>
<feature type="domain" description="Anthranilate synthase component I N-terminal" evidence="17">
    <location>
        <begin position="29"/>
        <end position="173"/>
    </location>
</feature>
<feature type="domain" description="Chorismate-utilising enzyme C-terminal" evidence="16">
    <location>
        <begin position="228"/>
        <end position="481"/>
    </location>
</feature>
<comment type="pathway">
    <text evidence="2 15">Amino-acid biosynthesis; L-tryptophan biosynthesis; L-tryptophan from chorismate: step 1/5.</text>
</comment>
<keyword evidence="8 15" id="KW-0479">Metal-binding</keyword>